<name>A0A928Y5B2_UNCKA</name>
<sequence length="175" mass="20142">MHFHFISENNTIIKIGQYPSLADLAIGNTKKYKEVLGVERLKELNKAMGLAAHGIGIGSYVYLRRIFESLIEEARQQAKNDVNWDEENYQKKRMKEKIPLLENFLPQFILSHPELYSILSLGIHELTEEQCLANFEALKQAILVIADERLHDIERKKRYSEASQAVKSVSTKVVD</sequence>
<dbReference type="Proteomes" id="UP000710385">
    <property type="component" value="Unassembled WGS sequence"/>
</dbReference>
<organism evidence="1 2">
    <name type="scientific">candidate division WWE3 bacterium</name>
    <dbReference type="NCBI Taxonomy" id="2053526"/>
    <lineage>
        <taxon>Bacteria</taxon>
        <taxon>Katanobacteria</taxon>
    </lineage>
</organism>
<dbReference type="EMBL" id="JABTTY010000002">
    <property type="protein sequence ID" value="MBE7525775.1"/>
    <property type="molecule type" value="Genomic_DNA"/>
</dbReference>
<dbReference type="AlphaFoldDB" id="A0A928Y5B2"/>
<proteinExistence type="predicted"/>
<evidence type="ECO:0000313" key="1">
    <source>
        <dbReference type="EMBL" id="MBE7525775.1"/>
    </source>
</evidence>
<accession>A0A928Y5B2</accession>
<comment type="caution">
    <text evidence="1">The sequence shown here is derived from an EMBL/GenBank/DDBJ whole genome shotgun (WGS) entry which is preliminary data.</text>
</comment>
<gene>
    <name evidence="1" type="ORF">HS096_05540</name>
</gene>
<evidence type="ECO:0000313" key="2">
    <source>
        <dbReference type="Proteomes" id="UP000710385"/>
    </source>
</evidence>
<reference evidence="1" key="1">
    <citation type="submission" date="2020-05" db="EMBL/GenBank/DDBJ databases">
        <title>High-Quality Genomes of Partial-Nitritation/Anammox System by Hierarchical Clustering Based Hybrid Assembly.</title>
        <authorList>
            <person name="Liu L."/>
            <person name="Wang Y."/>
            <person name="Che Y."/>
            <person name="Chen Y."/>
            <person name="Xia Y."/>
            <person name="Luo R."/>
            <person name="Cheng S.H."/>
            <person name="Zheng C."/>
            <person name="Zhang T."/>
        </authorList>
    </citation>
    <scope>NUCLEOTIDE SEQUENCE</scope>
    <source>
        <strain evidence="1">H1_PAT1</strain>
    </source>
</reference>
<protein>
    <submittedName>
        <fullName evidence="1">Uncharacterized protein</fullName>
    </submittedName>
</protein>